<feature type="DNA-binding region" description="H-T-H motif" evidence="2">
    <location>
        <begin position="34"/>
        <end position="53"/>
    </location>
</feature>
<evidence type="ECO:0000256" key="1">
    <source>
        <dbReference type="ARBA" id="ARBA00023125"/>
    </source>
</evidence>
<dbReference type="Gene3D" id="1.10.357.10">
    <property type="entry name" value="Tetracycline Repressor, domain 2"/>
    <property type="match status" value="1"/>
</dbReference>
<evidence type="ECO:0000313" key="4">
    <source>
        <dbReference type="EMBL" id="SNY05490.1"/>
    </source>
</evidence>
<dbReference type="GO" id="GO:0003677">
    <property type="term" value="F:DNA binding"/>
    <property type="evidence" value="ECO:0007669"/>
    <property type="project" value="UniProtKB-UniRule"/>
</dbReference>
<dbReference type="OrthoDB" id="9812484at2"/>
<evidence type="ECO:0000259" key="3">
    <source>
        <dbReference type="PROSITE" id="PS50977"/>
    </source>
</evidence>
<dbReference type="RefSeq" id="WP_097016115.1">
    <property type="nucleotide sequence ID" value="NZ_OBDZ01000001.1"/>
</dbReference>
<dbReference type="Proteomes" id="UP000219573">
    <property type="component" value="Unassembled WGS sequence"/>
</dbReference>
<dbReference type="InterPro" id="IPR036271">
    <property type="entry name" value="Tet_transcr_reg_TetR-rel_C_sf"/>
</dbReference>
<dbReference type="PRINTS" id="PR00455">
    <property type="entry name" value="HTHTETR"/>
</dbReference>
<proteinExistence type="predicted"/>
<gene>
    <name evidence="4" type="ORF">SAMN06265827_10168</name>
</gene>
<dbReference type="AlphaFoldDB" id="A0A285F2F1"/>
<organism evidence="4 5">
    <name type="scientific">Orenia metallireducens</name>
    <dbReference type="NCBI Taxonomy" id="1413210"/>
    <lineage>
        <taxon>Bacteria</taxon>
        <taxon>Bacillati</taxon>
        <taxon>Bacillota</taxon>
        <taxon>Clostridia</taxon>
        <taxon>Halanaerobiales</taxon>
        <taxon>Halobacteroidaceae</taxon>
        <taxon>Orenia</taxon>
    </lineage>
</organism>
<feature type="domain" description="HTH tetR-type" evidence="3">
    <location>
        <begin position="11"/>
        <end position="71"/>
    </location>
</feature>
<dbReference type="EMBL" id="OBDZ01000001">
    <property type="protein sequence ID" value="SNY05490.1"/>
    <property type="molecule type" value="Genomic_DNA"/>
</dbReference>
<protein>
    <submittedName>
        <fullName evidence="4">Transcriptional regulator, TetR family</fullName>
    </submittedName>
</protein>
<evidence type="ECO:0000256" key="2">
    <source>
        <dbReference type="PROSITE-ProRule" id="PRU00335"/>
    </source>
</evidence>
<keyword evidence="5" id="KW-1185">Reference proteome</keyword>
<accession>A0A285F2F1</accession>
<dbReference type="InterPro" id="IPR001647">
    <property type="entry name" value="HTH_TetR"/>
</dbReference>
<keyword evidence="1 2" id="KW-0238">DNA-binding</keyword>
<dbReference type="PANTHER" id="PTHR43479:SF11">
    <property type="entry name" value="ACREF_ENVCD OPERON REPRESSOR-RELATED"/>
    <property type="match status" value="1"/>
</dbReference>
<dbReference type="Pfam" id="PF00440">
    <property type="entry name" value="TetR_N"/>
    <property type="match status" value="1"/>
</dbReference>
<name>A0A285F2F1_9FIRM</name>
<dbReference type="SUPFAM" id="SSF48498">
    <property type="entry name" value="Tetracyclin repressor-like, C-terminal domain"/>
    <property type="match status" value="1"/>
</dbReference>
<dbReference type="InterPro" id="IPR009057">
    <property type="entry name" value="Homeodomain-like_sf"/>
</dbReference>
<evidence type="ECO:0000313" key="5">
    <source>
        <dbReference type="Proteomes" id="UP000219573"/>
    </source>
</evidence>
<reference evidence="5" key="1">
    <citation type="submission" date="2017-09" db="EMBL/GenBank/DDBJ databases">
        <authorList>
            <person name="Varghese N."/>
            <person name="Submissions S."/>
        </authorList>
    </citation>
    <scope>NUCLEOTIDE SEQUENCE [LARGE SCALE GENOMIC DNA]</scope>
    <source>
        <strain evidence="5">MSL47</strain>
    </source>
</reference>
<sequence>MPTDTFFNLGEDKRERVIKAAIDEFAKYPYHKSSINRIVKKADIAKGSFYQYFADKSDIFKYIIDLLMEKEFAYSEEIMNNFKALNFFDTLKIICIKLIDYYKENLKLVDVWVNFLKMDDNDFKGKILQGIIEQSDSFFKELLFEGVQRGEIDNKIDLDLTAHLLTGLIMGMLDKVSNNYKEEGDIEKFFDKIDEILEIIENGIKN</sequence>
<dbReference type="PANTHER" id="PTHR43479">
    <property type="entry name" value="ACREF/ENVCD OPERON REPRESSOR-RELATED"/>
    <property type="match status" value="1"/>
</dbReference>
<dbReference type="PROSITE" id="PS50977">
    <property type="entry name" value="HTH_TETR_2"/>
    <property type="match status" value="1"/>
</dbReference>
<dbReference type="SUPFAM" id="SSF46689">
    <property type="entry name" value="Homeodomain-like"/>
    <property type="match status" value="1"/>
</dbReference>
<dbReference type="InterPro" id="IPR050624">
    <property type="entry name" value="HTH-type_Tx_Regulator"/>
</dbReference>